<dbReference type="EMBL" id="BNEK01000002">
    <property type="protein sequence ID" value="GHJ25596.1"/>
    <property type="molecule type" value="Genomic_DNA"/>
</dbReference>
<evidence type="ECO:0000313" key="2">
    <source>
        <dbReference type="Proteomes" id="UP001054854"/>
    </source>
</evidence>
<accession>A0ABQ3TRN1</accession>
<gene>
    <name evidence="1" type="ORF">TPA0910_00290</name>
</gene>
<evidence type="ECO:0008006" key="3">
    <source>
        <dbReference type="Google" id="ProtNLM"/>
    </source>
</evidence>
<protein>
    <recommendedName>
        <fullName evidence="3">Amine oxidase</fullName>
    </recommendedName>
</protein>
<evidence type="ECO:0000313" key="1">
    <source>
        <dbReference type="EMBL" id="GHJ25596.1"/>
    </source>
</evidence>
<keyword evidence="2" id="KW-1185">Reference proteome</keyword>
<proteinExistence type="predicted"/>
<reference evidence="1" key="1">
    <citation type="submission" date="2024-05" db="EMBL/GenBank/DDBJ databases">
        <title>Whole genome shotgun sequence of Streptomyces hygroscopicus NBRC 113678.</title>
        <authorList>
            <person name="Komaki H."/>
            <person name="Tamura T."/>
        </authorList>
    </citation>
    <scope>NUCLEOTIDE SEQUENCE</scope>
    <source>
        <strain evidence="1">N11-34</strain>
    </source>
</reference>
<dbReference type="NCBIfam" id="NF041588">
    <property type="entry name" value="AQJ64_40280_fam"/>
    <property type="match status" value="1"/>
</dbReference>
<dbReference type="InterPro" id="IPR048167">
    <property type="entry name" value="AQJ64_40280-like"/>
</dbReference>
<comment type="caution">
    <text evidence="1">The sequence shown here is derived from an EMBL/GenBank/DDBJ whole genome shotgun (WGS) entry which is preliminary data.</text>
</comment>
<dbReference type="RefSeq" id="WP_236255582.1">
    <property type="nucleotide sequence ID" value="NZ_BNEK01000002.1"/>
</dbReference>
<dbReference type="Proteomes" id="UP001054854">
    <property type="component" value="Unassembled WGS sequence"/>
</dbReference>
<sequence length="120" mass="13215">MDAVVTWVDVRERLPRDGLPVAAATTGRYSSGGGEDPDAASGEDFWLVLPTYFTTLHIAEDGTEHRECFIDSDQVVRLPYGRPCAEPVTHWAYLPTLPGMSVHRMLGEGARTALRTVLDE</sequence>
<name>A0ABQ3TRN1_STRHY</name>
<organism evidence="1 2">
    <name type="scientific">Streptomyces hygroscopicus</name>
    <dbReference type="NCBI Taxonomy" id="1912"/>
    <lineage>
        <taxon>Bacteria</taxon>
        <taxon>Bacillati</taxon>
        <taxon>Actinomycetota</taxon>
        <taxon>Actinomycetes</taxon>
        <taxon>Kitasatosporales</taxon>
        <taxon>Streptomycetaceae</taxon>
        <taxon>Streptomyces</taxon>
        <taxon>Streptomyces violaceusniger group</taxon>
    </lineage>
</organism>